<feature type="non-terminal residue" evidence="1">
    <location>
        <position position="152"/>
    </location>
</feature>
<keyword evidence="2" id="KW-1185">Reference proteome</keyword>
<dbReference type="Proteomes" id="UP001163828">
    <property type="component" value="Unassembled WGS sequence"/>
</dbReference>
<protein>
    <submittedName>
        <fullName evidence="1">Uncharacterized protein</fullName>
    </submittedName>
</protein>
<name>A0ABQ8PX89_9AGAR</name>
<gene>
    <name evidence="1" type="ORF">F5050DRAFT_1540870</name>
</gene>
<evidence type="ECO:0000313" key="1">
    <source>
        <dbReference type="EMBL" id="KAJ3991047.1"/>
    </source>
</evidence>
<feature type="non-terminal residue" evidence="1">
    <location>
        <position position="1"/>
    </location>
</feature>
<organism evidence="1 2">
    <name type="scientific">Lentinula boryana</name>
    <dbReference type="NCBI Taxonomy" id="40481"/>
    <lineage>
        <taxon>Eukaryota</taxon>
        <taxon>Fungi</taxon>
        <taxon>Dikarya</taxon>
        <taxon>Basidiomycota</taxon>
        <taxon>Agaricomycotina</taxon>
        <taxon>Agaricomycetes</taxon>
        <taxon>Agaricomycetidae</taxon>
        <taxon>Agaricales</taxon>
        <taxon>Marasmiineae</taxon>
        <taxon>Omphalotaceae</taxon>
        <taxon>Lentinula</taxon>
    </lineage>
</organism>
<reference evidence="1" key="1">
    <citation type="submission" date="2022-08" db="EMBL/GenBank/DDBJ databases">
        <authorList>
            <consortium name="DOE Joint Genome Institute"/>
            <person name="Min B."/>
            <person name="Riley R."/>
            <person name="Sierra-Patev S."/>
            <person name="Naranjo-Ortiz M."/>
            <person name="Looney B."/>
            <person name="Konkel Z."/>
            <person name="Slot J.C."/>
            <person name="Sakamoto Y."/>
            <person name="Steenwyk J.L."/>
            <person name="Rokas A."/>
            <person name="Carro J."/>
            <person name="Camarero S."/>
            <person name="Ferreira P."/>
            <person name="Molpeceres G."/>
            <person name="Ruiz-Duenas F.J."/>
            <person name="Serrano A."/>
            <person name="Henrissat B."/>
            <person name="Drula E."/>
            <person name="Hughes K.W."/>
            <person name="Mata J.L."/>
            <person name="Ishikawa N.K."/>
            <person name="Vargas-Isla R."/>
            <person name="Ushijima S."/>
            <person name="Smith C.A."/>
            <person name="Ahrendt S."/>
            <person name="Andreopoulos W."/>
            <person name="He G."/>
            <person name="Labutti K."/>
            <person name="Lipzen A."/>
            <person name="Ng V."/>
            <person name="Sandor L."/>
            <person name="Barry K."/>
            <person name="Martinez A.T."/>
            <person name="Xiao Y."/>
            <person name="Gibbons J.G."/>
            <person name="Terashima K."/>
            <person name="Hibbett D.S."/>
            <person name="Grigoriev I.V."/>
        </authorList>
    </citation>
    <scope>NUCLEOTIDE SEQUENCE</scope>
    <source>
        <strain evidence="1">TFB10827</strain>
    </source>
</reference>
<evidence type="ECO:0000313" key="2">
    <source>
        <dbReference type="Proteomes" id="UP001163828"/>
    </source>
</evidence>
<accession>A0ABQ8PX89</accession>
<dbReference type="EMBL" id="MU791221">
    <property type="protein sequence ID" value="KAJ3991047.1"/>
    <property type="molecule type" value="Genomic_DNA"/>
</dbReference>
<sequence>PRYIHAVLFAMRVTVSRATGFSPYYLLYGTHPVFSFDITEITWQTLDWHTVRTHEDLLAIRALQISRRDERLRESNEKLRESRRRAIDDMARRNGHKWDFQEYEEGMYVWLRESHLDAIKGGKGLWTYSGPYIIHEKRARDAFVLKELSGAI</sequence>
<proteinExistence type="predicted"/>
<comment type="caution">
    <text evidence="1">The sequence shown here is derived from an EMBL/GenBank/DDBJ whole genome shotgun (WGS) entry which is preliminary data.</text>
</comment>